<accession>A0A1H7EWU3</accession>
<dbReference type="CDD" id="cd06579">
    <property type="entry name" value="TM_PBP1_transp_AraH_like"/>
    <property type="match status" value="1"/>
</dbReference>
<evidence type="ECO:0000256" key="8">
    <source>
        <dbReference type="ARBA" id="ARBA00023136"/>
    </source>
</evidence>
<feature type="transmembrane region" description="Helical" evidence="11">
    <location>
        <begin position="207"/>
        <end position="230"/>
    </location>
</feature>
<feature type="transmembrane region" description="Helical" evidence="11">
    <location>
        <begin position="96"/>
        <end position="115"/>
    </location>
</feature>
<evidence type="ECO:0000256" key="5">
    <source>
        <dbReference type="ARBA" id="ARBA00022597"/>
    </source>
</evidence>
<sequence>MKDKIFKILKENTMLIVLVLVVLFFNFTTNGTMLMPSQFNALITQNAYVYVLATGMLMCMLTGGNIDLSCGSFVCLVGIIGAKVMVNMGASTPVGILVMLLIGIIYGCLLGYVIAYINIPPWIATLAGFLALRGWGVALLNGSSNISPLPPEFCALFSGKMNDLFGGPRIGGVQYNMTSIVIGLIASIIVVVLLFRSRANKLKKGYVADSLVAVIVKCVLIDFVIMLFAYKFSLAGGVPYSLIWVAVIVLIYSFITSKTDIGRYFYTIGGNSEATRLSGIDTKRIMFIAYLNMAVLTVISAFLTMARFQAANSTAGTNYEMDAISACVVGGVSAYGGSGTVFGMIVGATLIGVINLGMSLMGIDANWQKVVKGVVLLGAVVFEILNNKKSATK</sequence>
<dbReference type="GO" id="GO:0022857">
    <property type="term" value="F:transmembrane transporter activity"/>
    <property type="evidence" value="ECO:0007669"/>
    <property type="project" value="InterPro"/>
</dbReference>
<keyword evidence="8 11" id="KW-0472">Membrane</keyword>
<dbReference type="Pfam" id="PF02653">
    <property type="entry name" value="BPD_transp_2"/>
    <property type="match status" value="1"/>
</dbReference>
<feature type="transmembrane region" description="Helical" evidence="11">
    <location>
        <begin position="341"/>
        <end position="363"/>
    </location>
</feature>
<feature type="transmembrane region" description="Helical" evidence="11">
    <location>
        <begin position="47"/>
        <end position="66"/>
    </location>
</feature>
<dbReference type="PANTHER" id="PTHR32196">
    <property type="entry name" value="ABC TRANSPORTER PERMEASE PROTEIN YPHD-RELATED-RELATED"/>
    <property type="match status" value="1"/>
</dbReference>
<keyword evidence="2" id="KW-0813">Transport</keyword>
<evidence type="ECO:0000256" key="6">
    <source>
        <dbReference type="ARBA" id="ARBA00022692"/>
    </source>
</evidence>
<dbReference type="InterPro" id="IPR001851">
    <property type="entry name" value="ABC_transp_permease"/>
</dbReference>
<feature type="transmembrane region" description="Helical" evidence="11">
    <location>
        <begin position="285"/>
        <end position="306"/>
    </location>
</feature>
<dbReference type="PANTHER" id="PTHR32196:SF32">
    <property type="entry name" value="XYLOSE TRANSPORT SYSTEM PERMEASE PROTEIN XYLH"/>
    <property type="match status" value="1"/>
</dbReference>
<feature type="transmembrane region" description="Helical" evidence="11">
    <location>
        <begin position="12"/>
        <end position="35"/>
    </location>
</feature>
<feature type="transmembrane region" description="Helical" evidence="11">
    <location>
        <begin position="173"/>
        <end position="195"/>
    </location>
</feature>
<evidence type="ECO:0000256" key="7">
    <source>
        <dbReference type="ARBA" id="ARBA00022989"/>
    </source>
</evidence>
<evidence type="ECO:0000256" key="9">
    <source>
        <dbReference type="ARBA" id="ARBA00035611"/>
    </source>
</evidence>
<keyword evidence="5 12" id="KW-0762">Sugar transport</keyword>
<keyword evidence="7 11" id="KW-1133">Transmembrane helix</keyword>
<comment type="subcellular location">
    <subcellularLocation>
        <location evidence="1">Cell membrane</location>
        <topology evidence="1">Multi-pass membrane protein</topology>
    </subcellularLocation>
</comment>
<name>A0A1H7EWU3_9FIRM</name>
<keyword evidence="3" id="KW-1003">Cell membrane</keyword>
<keyword evidence="4" id="KW-0997">Cell inner membrane</keyword>
<organism evidence="12 13">
    <name type="scientific">Pseudobutyrivibrio ruminis</name>
    <dbReference type="NCBI Taxonomy" id="46206"/>
    <lineage>
        <taxon>Bacteria</taxon>
        <taxon>Bacillati</taxon>
        <taxon>Bacillota</taxon>
        <taxon>Clostridia</taxon>
        <taxon>Lachnospirales</taxon>
        <taxon>Lachnospiraceae</taxon>
        <taxon>Pseudobutyrivibrio</taxon>
    </lineage>
</organism>
<comment type="function">
    <text evidence="9">Part of the binding-protein-dependent transport system for D-xylose. Probably responsible for the translocation of the substrate across the membrane.</text>
</comment>
<evidence type="ECO:0000256" key="4">
    <source>
        <dbReference type="ARBA" id="ARBA00022519"/>
    </source>
</evidence>
<protein>
    <recommendedName>
        <fullName evidence="10">Xylose transport system permease protein XylH</fullName>
    </recommendedName>
</protein>
<reference evidence="13" key="1">
    <citation type="submission" date="2016-10" db="EMBL/GenBank/DDBJ databases">
        <authorList>
            <person name="Varghese N."/>
        </authorList>
    </citation>
    <scope>NUCLEOTIDE SEQUENCE [LARGE SCALE GENOMIC DNA]</scope>
    <source>
        <strain evidence="13">ACV-9</strain>
    </source>
</reference>
<gene>
    <name evidence="12" type="ORF">SAMN02910377_00167</name>
</gene>
<dbReference type="EMBL" id="FNZX01000003">
    <property type="protein sequence ID" value="SEK18346.1"/>
    <property type="molecule type" value="Genomic_DNA"/>
</dbReference>
<dbReference type="GO" id="GO:0005886">
    <property type="term" value="C:plasma membrane"/>
    <property type="evidence" value="ECO:0007669"/>
    <property type="project" value="UniProtKB-SubCell"/>
</dbReference>
<proteinExistence type="predicted"/>
<keyword evidence="13" id="KW-1185">Reference proteome</keyword>
<dbReference type="eggNOG" id="COG4214">
    <property type="taxonomic scope" value="Bacteria"/>
</dbReference>
<evidence type="ECO:0000256" key="2">
    <source>
        <dbReference type="ARBA" id="ARBA00022448"/>
    </source>
</evidence>
<evidence type="ECO:0000256" key="10">
    <source>
        <dbReference type="ARBA" id="ARBA00035686"/>
    </source>
</evidence>
<evidence type="ECO:0000256" key="11">
    <source>
        <dbReference type="SAM" id="Phobius"/>
    </source>
</evidence>
<feature type="transmembrane region" description="Helical" evidence="11">
    <location>
        <begin position="236"/>
        <end position="255"/>
    </location>
</feature>
<keyword evidence="6 11" id="KW-0812">Transmembrane</keyword>
<evidence type="ECO:0000313" key="13">
    <source>
        <dbReference type="Proteomes" id="UP000182321"/>
    </source>
</evidence>
<dbReference type="RefSeq" id="WP_272867639.1">
    <property type="nucleotide sequence ID" value="NZ_FNZX01000003.1"/>
</dbReference>
<dbReference type="AlphaFoldDB" id="A0A1H7EWU3"/>
<evidence type="ECO:0000313" key="12">
    <source>
        <dbReference type="EMBL" id="SEK18346.1"/>
    </source>
</evidence>
<dbReference type="Proteomes" id="UP000182321">
    <property type="component" value="Unassembled WGS sequence"/>
</dbReference>
<evidence type="ECO:0000256" key="1">
    <source>
        <dbReference type="ARBA" id="ARBA00004651"/>
    </source>
</evidence>
<evidence type="ECO:0000256" key="3">
    <source>
        <dbReference type="ARBA" id="ARBA00022475"/>
    </source>
</evidence>